<keyword evidence="2" id="KW-1185">Reference proteome</keyword>
<evidence type="ECO:0000313" key="2">
    <source>
        <dbReference type="Proteomes" id="UP000325081"/>
    </source>
</evidence>
<comment type="caution">
    <text evidence="1">The sequence shown here is derived from an EMBL/GenBank/DDBJ whole genome shotgun (WGS) entry which is preliminary data.</text>
</comment>
<dbReference type="AlphaFoldDB" id="A0A5A7PPT9"/>
<dbReference type="Proteomes" id="UP000325081">
    <property type="component" value="Unassembled WGS sequence"/>
</dbReference>
<gene>
    <name evidence="1" type="ORF">STAS_10907</name>
</gene>
<accession>A0A5A7PPT9</accession>
<name>A0A5A7PPT9_STRAF</name>
<proteinExistence type="predicted"/>
<protein>
    <submittedName>
        <fullName evidence="1">N-acetyldiaminopimelate deacetylase</fullName>
    </submittedName>
</protein>
<evidence type="ECO:0000313" key="1">
    <source>
        <dbReference type="EMBL" id="GER34668.1"/>
    </source>
</evidence>
<dbReference type="EMBL" id="BKCP01004938">
    <property type="protein sequence ID" value="GER34668.1"/>
    <property type="molecule type" value="Genomic_DNA"/>
</dbReference>
<reference evidence="2" key="1">
    <citation type="journal article" date="2019" name="Curr. Biol.">
        <title>Genome Sequence of Striga asiatica Provides Insight into the Evolution of Plant Parasitism.</title>
        <authorList>
            <person name="Yoshida S."/>
            <person name="Kim S."/>
            <person name="Wafula E.K."/>
            <person name="Tanskanen J."/>
            <person name="Kim Y.M."/>
            <person name="Honaas L."/>
            <person name="Yang Z."/>
            <person name="Spallek T."/>
            <person name="Conn C.E."/>
            <person name="Ichihashi Y."/>
            <person name="Cheong K."/>
            <person name="Cui S."/>
            <person name="Der J.P."/>
            <person name="Gundlach H."/>
            <person name="Jiao Y."/>
            <person name="Hori C."/>
            <person name="Ishida J.K."/>
            <person name="Kasahara H."/>
            <person name="Kiba T."/>
            <person name="Kim M.S."/>
            <person name="Koo N."/>
            <person name="Laohavisit A."/>
            <person name="Lee Y.H."/>
            <person name="Lumba S."/>
            <person name="McCourt P."/>
            <person name="Mortimer J.C."/>
            <person name="Mutuku J.M."/>
            <person name="Nomura T."/>
            <person name="Sasaki-Sekimoto Y."/>
            <person name="Seto Y."/>
            <person name="Wang Y."/>
            <person name="Wakatake T."/>
            <person name="Sakakibara H."/>
            <person name="Demura T."/>
            <person name="Yamaguchi S."/>
            <person name="Yoneyama K."/>
            <person name="Manabe R.I."/>
            <person name="Nelson D.C."/>
            <person name="Schulman A.H."/>
            <person name="Timko M.P."/>
            <person name="dePamphilis C.W."/>
            <person name="Choi D."/>
            <person name="Shirasu K."/>
        </authorList>
    </citation>
    <scope>NUCLEOTIDE SEQUENCE [LARGE SCALE GENOMIC DNA]</scope>
    <source>
        <strain evidence="2">cv. UVA1</strain>
    </source>
</reference>
<organism evidence="1 2">
    <name type="scientific">Striga asiatica</name>
    <name type="common">Asiatic witchweed</name>
    <name type="synonym">Buchnera asiatica</name>
    <dbReference type="NCBI Taxonomy" id="4170"/>
    <lineage>
        <taxon>Eukaryota</taxon>
        <taxon>Viridiplantae</taxon>
        <taxon>Streptophyta</taxon>
        <taxon>Embryophyta</taxon>
        <taxon>Tracheophyta</taxon>
        <taxon>Spermatophyta</taxon>
        <taxon>Magnoliopsida</taxon>
        <taxon>eudicotyledons</taxon>
        <taxon>Gunneridae</taxon>
        <taxon>Pentapetalae</taxon>
        <taxon>asterids</taxon>
        <taxon>lamiids</taxon>
        <taxon>Lamiales</taxon>
        <taxon>Orobanchaceae</taxon>
        <taxon>Buchnereae</taxon>
        <taxon>Striga</taxon>
    </lineage>
</organism>
<sequence>MNKTNLNCTMILVMGQAERTEWAVSTVQTVHIAFAFVRVGVVFAVDEELFPEKGLQPRRPPVAVLLVRSSGSLLKNQKIIQIENLAKIVSGQSTNGEEKERRASGGGERERRKWGYLLVGGGSYMYESSEPSSEPEPEDTLNFRFCALELK</sequence>